<proteinExistence type="predicted"/>
<feature type="non-terminal residue" evidence="1">
    <location>
        <position position="1"/>
    </location>
</feature>
<keyword evidence="2" id="KW-1185">Reference proteome</keyword>
<sequence length="142" mass="16226">KCGYCRPTKLAQDQKYLWFQGHHAQSVYSYNCLLYPTKCRCNPIKYEFSIIPLGSSLIQGILSLVVAVDRLTAITFPVRYIKFGRGYNMVISASKSVTYIRSKNWSTYMHPKFKSILYSEFAPSLKQSIAVPVNGFSSSRLF</sequence>
<evidence type="ECO:0000313" key="1">
    <source>
        <dbReference type="EMBL" id="VDM65068.1"/>
    </source>
</evidence>
<reference evidence="1 2" key="1">
    <citation type="submission" date="2018-11" db="EMBL/GenBank/DDBJ databases">
        <authorList>
            <consortium name="Pathogen Informatics"/>
        </authorList>
    </citation>
    <scope>NUCLEOTIDE SEQUENCE [LARGE SCALE GENOMIC DNA]</scope>
</reference>
<dbReference type="EMBL" id="UYYB01000085">
    <property type="protein sequence ID" value="VDM65068.1"/>
    <property type="molecule type" value="Genomic_DNA"/>
</dbReference>
<dbReference type="AlphaFoldDB" id="A0A3P7K774"/>
<gene>
    <name evidence="1" type="ORF">SVUK_LOCUS66</name>
</gene>
<accession>A0A3P7K774</accession>
<dbReference type="OrthoDB" id="5872702at2759"/>
<dbReference type="Proteomes" id="UP000270094">
    <property type="component" value="Unassembled WGS sequence"/>
</dbReference>
<protein>
    <submittedName>
        <fullName evidence="1">Uncharacterized protein</fullName>
    </submittedName>
</protein>
<name>A0A3P7K774_STRVU</name>
<evidence type="ECO:0000313" key="2">
    <source>
        <dbReference type="Proteomes" id="UP000270094"/>
    </source>
</evidence>
<organism evidence="1 2">
    <name type="scientific">Strongylus vulgaris</name>
    <name type="common">Blood worm</name>
    <dbReference type="NCBI Taxonomy" id="40348"/>
    <lineage>
        <taxon>Eukaryota</taxon>
        <taxon>Metazoa</taxon>
        <taxon>Ecdysozoa</taxon>
        <taxon>Nematoda</taxon>
        <taxon>Chromadorea</taxon>
        <taxon>Rhabditida</taxon>
        <taxon>Rhabditina</taxon>
        <taxon>Rhabditomorpha</taxon>
        <taxon>Strongyloidea</taxon>
        <taxon>Strongylidae</taxon>
        <taxon>Strongylus</taxon>
    </lineage>
</organism>